<protein>
    <submittedName>
        <fullName evidence="1">Uncharacterized protein</fullName>
    </submittedName>
</protein>
<comment type="caution">
    <text evidence="1">The sequence shown here is derived from an EMBL/GenBank/DDBJ whole genome shotgun (WGS) entry which is preliminary data.</text>
</comment>
<reference evidence="1 2" key="1">
    <citation type="submission" date="2020-08" db="EMBL/GenBank/DDBJ databases">
        <title>Genome sequencing of Purple Non-Sulfur Bacteria from various extreme environments.</title>
        <authorList>
            <person name="Mayer M."/>
        </authorList>
    </citation>
    <scope>NUCLEOTIDE SEQUENCE [LARGE SCALE GENOMIC DNA]</scope>
    <source>
        <strain evidence="1 2">JA135</strain>
    </source>
</reference>
<keyword evidence="2" id="KW-1185">Reference proteome</keyword>
<evidence type="ECO:0000313" key="1">
    <source>
        <dbReference type="EMBL" id="MBB4287602.1"/>
    </source>
</evidence>
<sequence>MRFDGLAFCPTHWRVGWTQGDRWGLAILWIGPIGISVQTIRS</sequence>
<dbReference type="AlphaFoldDB" id="A0A7W6S2K0"/>
<organism evidence="1 2">
    <name type="scientific">Roseospira goensis</name>
    <dbReference type="NCBI Taxonomy" id="391922"/>
    <lineage>
        <taxon>Bacteria</taxon>
        <taxon>Pseudomonadati</taxon>
        <taxon>Pseudomonadota</taxon>
        <taxon>Alphaproteobacteria</taxon>
        <taxon>Rhodospirillales</taxon>
        <taxon>Rhodospirillaceae</taxon>
        <taxon>Roseospira</taxon>
    </lineage>
</organism>
<gene>
    <name evidence="1" type="ORF">GGD88_003354</name>
</gene>
<proteinExistence type="predicted"/>
<evidence type="ECO:0000313" key="2">
    <source>
        <dbReference type="Proteomes" id="UP000555728"/>
    </source>
</evidence>
<name>A0A7W6S2K0_9PROT</name>
<dbReference type="Proteomes" id="UP000555728">
    <property type="component" value="Unassembled WGS sequence"/>
</dbReference>
<accession>A0A7W6S2K0</accession>
<dbReference type="EMBL" id="JACIGI010000043">
    <property type="protein sequence ID" value="MBB4287602.1"/>
    <property type="molecule type" value="Genomic_DNA"/>
</dbReference>